<feature type="signal peptide" evidence="3">
    <location>
        <begin position="1"/>
        <end position="41"/>
    </location>
</feature>
<feature type="transmembrane region" description="Helical" evidence="2">
    <location>
        <begin position="1007"/>
        <end position="1025"/>
    </location>
</feature>
<dbReference type="Pfam" id="PF01757">
    <property type="entry name" value="Acyl_transf_3"/>
    <property type="match status" value="1"/>
</dbReference>
<protein>
    <submittedName>
        <fullName evidence="5">Nose resistant to fluoxetine protein 6</fullName>
    </submittedName>
</protein>
<feature type="transmembrane region" description="Helical" evidence="2">
    <location>
        <begin position="529"/>
        <end position="549"/>
    </location>
</feature>
<feature type="transmembrane region" description="Helical" evidence="2">
    <location>
        <begin position="750"/>
        <end position="769"/>
    </location>
</feature>
<keyword evidence="2" id="KW-0472">Membrane</keyword>
<gene>
    <name evidence="5" type="primary">nrf-6_2</name>
    <name evidence="6" type="synonym">nrf-6_13</name>
    <name evidence="5" type="ORF">g.51016</name>
    <name evidence="6" type="ORF">g.51024</name>
</gene>
<keyword evidence="2" id="KW-0812">Transmembrane</keyword>
<feature type="region of interest" description="Disordered" evidence="1">
    <location>
        <begin position="216"/>
        <end position="254"/>
    </location>
</feature>
<dbReference type="InterPro" id="IPR052728">
    <property type="entry name" value="O2_lipid_transport_reg"/>
</dbReference>
<reference evidence="5" key="1">
    <citation type="submission" date="2014-11" db="EMBL/GenBank/DDBJ databases">
        <authorList>
            <person name="Geib S."/>
        </authorList>
    </citation>
    <scope>NUCLEOTIDE SEQUENCE</scope>
</reference>
<feature type="transmembrane region" description="Helical" evidence="2">
    <location>
        <begin position="905"/>
        <end position="925"/>
    </location>
</feature>
<evidence type="ECO:0000259" key="4">
    <source>
        <dbReference type="SMART" id="SM00703"/>
    </source>
</evidence>
<evidence type="ECO:0000313" key="5">
    <source>
        <dbReference type="EMBL" id="JAD01198.1"/>
    </source>
</evidence>
<feature type="transmembrane region" description="Helical" evidence="2">
    <location>
        <begin position="1107"/>
        <end position="1131"/>
    </location>
</feature>
<dbReference type="SMART" id="SM00703">
    <property type="entry name" value="NRF"/>
    <property type="match status" value="1"/>
</dbReference>
<dbReference type="EMBL" id="GBXI01013094">
    <property type="protein sequence ID" value="JAD01198.1"/>
    <property type="molecule type" value="Transcribed_RNA"/>
</dbReference>
<sequence>MLETKSTTTRFNTKHPILHSKPHFTLLLILLPLLCCPLTLQHAITEPKTTNNPGTTATPDTASSGSHFVPHRFSSSNNITILHEVHGLHSANERPLVLNTHEVLPVKPLKKKPYTLLDKTIFPDYEKPRPLKEYELHPVTFDFNLSDLEDLEHETVKKGDLSAEEKHLLRNADEAGLSYSERVLPFEEIESGVGLAGVPATEVTLTVYTTEVTSLSTTNATPVSTTPLNTTPMSTSTVSTTSMSSSPASTTTSTAAPILTTPNVVATISPHIFKTHKNKTLKKGRELFKQEEEMPKNAGNNFNSISHYFGADPIVGEVNATAASLQTANFFQIATNLYDHFYWQSSEIRTKVSTACGLEMQAYLTGLHGNFNWAQKAYDASGRYRGQLFFGNDKWLGQKNFCYELNRQLNPDERKHFEFEFYAALVALRLWMPQPLILNLQLGECLPRSCSAHDVQAILTLDPHAQMLVTLNTAAAMHAQHNQSSGYISSVSGNNNNHTSSNNNNHTLIQVLHVRTVPGLFSYWRELKFQIFLSFMLTLLLLVITATWYQAKLNQLQHNAPHIPAISAKIDAVMAATAAGGMVTLDAGAAGTYTNNGSNCGSIKSTRGHRAPAFEVYQMSTLSENNNVLDIEADVNGNKTVNNGTGAGHANGHSNGNAAAPSTNGAGGSGSSNGGGSVRRPHSELAAAEVGKSHLADYRLETGSSVGATSTYEPKKQLSLHEQLLLCFAFQTNAGTILNMTENKEQQTSCVHGLRVFSVLWTIMVHTYLQMFTIGENRFQRNIVERSIWYQFVGNATFSVDTFFFISGFLVTLIFLKQDKSYPDDTGQFLRRSMRETGFVLLYRYIRLTPAYLFVIFFNDFALRQTFNNSVFQPNVAADTCSSYWWRNILYINNFYPLSEICMIWSWYMANDMQFFVMATLLLVLSTKYFKSAAIIVCSFLLSSWGISGVISLHYRYTHKVANPFESFDFLYDKPWQRVGTYIMGMLAGLIIYKVKKPPPLSNRTHYLLWLGSWSLLALIIFGVWNGELSRLMTAFYVSIGHTAFGVGLIWIVLSCCWGIAPTANRILSYRGLWPLSRLTYCTYLIHPVIMLITSFRMSGIVHLNNLFVMTIFLGNAVASFGVAFFISVLFEAPVIRILKIFYRK</sequence>
<feature type="domain" description="Nose resistant-to-fluoxetine protein N-terminal" evidence="4">
    <location>
        <begin position="353"/>
        <end position="481"/>
    </location>
</feature>
<dbReference type="EMBL" id="GBXI01007476">
    <property type="protein sequence ID" value="JAD06816.1"/>
    <property type="molecule type" value="Transcribed_RNA"/>
</dbReference>
<proteinExistence type="predicted"/>
<dbReference type="PANTHER" id="PTHR11161">
    <property type="entry name" value="O-ACYLTRANSFERASE"/>
    <property type="match status" value="1"/>
</dbReference>
<feature type="compositionally biased region" description="Low complexity" evidence="1">
    <location>
        <begin position="230"/>
        <end position="254"/>
    </location>
</feature>
<feature type="transmembrane region" description="Helical" evidence="2">
    <location>
        <begin position="837"/>
        <end position="858"/>
    </location>
</feature>
<feature type="chain" id="PRO_5011029306" evidence="3">
    <location>
        <begin position="42"/>
        <end position="1145"/>
    </location>
</feature>
<dbReference type="InterPro" id="IPR006621">
    <property type="entry name" value="Nose-resist-to-fluoxetine_N"/>
</dbReference>
<dbReference type="InterPro" id="IPR002656">
    <property type="entry name" value="Acyl_transf_3_dom"/>
</dbReference>
<evidence type="ECO:0000256" key="1">
    <source>
        <dbReference type="SAM" id="MobiDB-lite"/>
    </source>
</evidence>
<feature type="transmembrane region" description="Helical" evidence="2">
    <location>
        <begin position="1037"/>
        <end position="1061"/>
    </location>
</feature>
<evidence type="ECO:0000256" key="3">
    <source>
        <dbReference type="SAM" id="SignalP"/>
    </source>
</evidence>
<evidence type="ECO:0000256" key="2">
    <source>
        <dbReference type="SAM" id="Phobius"/>
    </source>
</evidence>
<dbReference type="GO" id="GO:0016747">
    <property type="term" value="F:acyltransferase activity, transferring groups other than amino-acyl groups"/>
    <property type="evidence" value="ECO:0007669"/>
    <property type="project" value="InterPro"/>
</dbReference>
<feature type="region of interest" description="Disordered" evidence="1">
    <location>
        <begin position="46"/>
        <end position="66"/>
    </location>
</feature>
<reference evidence="5" key="2">
    <citation type="journal article" date="2015" name="Gigascience">
        <title>Reconstructing a comprehensive transcriptome assembly of a white-pupal translocated strain of the pest fruit fly Bactrocera cucurbitae.</title>
        <authorList>
            <person name="Sim S.B."/>
            <person name="Calla B."/>
            <person name="Hall B."/>
            <person name="DeRego T."/>
            <person name="Geib S.M."/>
        </authorList>
    </citation>
    <scope>NUCLEOTIDE SEQUENCE</scope>
</reference>
<feature type="transmembrane region" description="Helical" evidence="2">
    <location>
        <begin position="1081"/>
        <end position="1101"/>
    </location>
</feature>
<keyword evidence="3" id="KW-0732">Signal</keyword>
<feature type="compositionally biased region" description="Gly residues" evidence="1">
    <location>
        <begin position="665"/>
        <end position="677"/>
    </location>
</feature>
<feature type="transmembrane region" description="Helical" evidence="2">
    <location>
        <begin position="932"/>
        <end position="955"/>
    </location>
</feature>
<feature type="transmembrane region" description="Helical" evidence="2">
    <location>
        <begin position="789"/>
        <end position="816"/>
    </location>
</feature>
<feature type="transmembrane region" description="Helical" evidence="2">
    <location>
        <begin position="975"/>
        <end position="995"/>
    </location>
</feature>
<dbReference type="Pfam" id="PF20146">
    <property type="entry name" value="NRF"/>
    <property type="match status" value="1"/>
</dbReference>
<dbReference type="AlphaFoldDB" id="A0A0A1WRY0"/>
<dbReference type="PANTHER" id="PTHR11161:SF69">
    <property type="entry name" value="NOSE RESISTANT TO FLUOXETINE PROTEIN 6-LIKE PROTEIN"/>
    <property type="match status" value="1"/>
</dbReference>
<feature type="compositionally biased region" description="Low complexity" evidence="1">
    <location>
        <begin position="640"/>
        <end position="664"/>
    </location>
</feature>
<keyword evidence="2" id="KW-1133">Transmembrane helix</keyword>
<accession>A0A0A1WRY0</accession>
<feature type="region of interest" description="Disordered" evidence="1">
    <location>
        <begin position="640"/>
        <end position="686"/>
    </location>
</feature>
<organism evidence="5">
    <name type="scientific">Zeugodacus cucurbitae</name>
    <name type="common">Melon fruit fly</name>
    <name type="synonym">Bactrocera cucurbitae</name>
    <dbReference type="NCBI Taxonomy" id="28588"/>
    <lineage>
        <taxon>Eukaryota</taxon>
        <taxon>Metazoa</taxon>
        <taxon>Ecdysozoa</taxon>
        <taxon>Arthropoda</taxon>
        <taxon>Hexapoda</taxon>
        <taxon>Insecta</taxon>
        <taxon>Pterygota</taxon>
        <taxon>Neoptera</taxon>
        <taxon>Endopterygota</taxon>
        <taxon>Diptera</taxon>
        <taxon>Brachycera</taxon>
        <taxon>Muscomorpha</taxon>
        <taxon>Tephritoidea</taxon>
        <taxon>Tephritidae</taxon>
        <taxon>Zeugodacus</taxon>
        <taxon>Zeugodacus</taxon>
    </lineage>
</organism>
<evidence type="ECO:0000313" key="6">
    <source>
        <dbReference type="EMBL" id="JAD06816.1"/>
    </source>
</evidence>
<feature type="compositionally biased region" description="Polar residues" evidence="1">
    <location>
        <begin position="47"/>
        <end position="66"/>
    </location>
</feature>
<feature type="compositionally biased region" description="Polar residues" evidence="1">
    <location>
        <begin position="219"/>
        <end position="229"/>
    </location>
</feature>
<name>A0A0A1WRY0_ZEUCU</name>